<comment type="subcellular location">
    <subcellularLocation>
        <location evidence="1">Membrane</location>
        <topology evidence="1">Multi-pass membrane protein</topology>
    </subcellularLocation>
</comment>
<dbReference type="InterPro" id="IPR000849">
    <property type="entry name" value="Sugar_P_transporter"/>
</dbReference>
<evidence type="ECO:0000256" key="3">
    <source>
        <dbReference type="ARBA" id="ARBA00022692"/>
    </source>
</evidence>
<sequence>MVRRQEDTSMNAAVKPDIPAARWWRIIPPAILVYIFSFMDRTNIGFAMAGGMNESLSMTASMSGLAAGIFFVGYVILQAPAGHWAEHRSAKMFVGTSIFIWGGLSILCGFVESAWQLLTIRFLIGVAEGGVWPAMLVILSHWFPNEERGRANAYFIMNIAIASIITGPLSGWIISSFGWRWVFISEGLLSLLLIFVWWPLISDSPEKAKWISEEEKNYIVTRLLEEQASLKSSDSAKTSYSELFKDVNLWKMILLYFCYQVGIYGFAMWLPTLLKELTNTGMTGIGLLSMFPYIAMIFGLYAFAQLSDRSMNRRRYTAIPIIAFAACFLLSTLLKTNVWVSFGFLVACGLFMQSASSIFWTMPPLLFPAEVAGGARGVINAIGNLGGFIGPFAVGWFRTSFDSYDAGIYFLVIMLVAGYLLTLTLPAKTAGPAASKRGDLPSTTPRTA</sequence>
<dbReference type="Proteomes" id="UP001596166">
    <property type="component" value="Unassembled WGS sequence"/>
</dbReference>
<comment type="caution">
    <text evidence="8">The sequence shown here is derived from an EMBL/GenBank/DDBJ whole genome shotgun (WGS) entry which is preliminary data.</text>
</comment>
<organism evidence="8 9">
    <name type="scientific">Azospirillum himalayense</name>
    <dbReference type="NCBI Taxonomy" id="654847"/>
    <lineage>
        <taxon>Bacteria</taxon>
        <taxon>Pseudomonadati</taxon>
        <taxon>Pseudomonadota</taxon>
        <taxon>Alphaproteobacteria</taxon>
        <taxon>Rhodospirillales</taxon>
        <taxon>Azospirillaceae</taxon>
        <taxon>Azospirillum</taxon>
    </lineage>
</organism>
<evidence type="ECO:0000313" key="9">
    <source>
        <dbReference type="Proteomes" id="UP001596166"/>
    </source>
</evidence>
<keyword evidence="3 6" id="KW-0812">Transmembrane</keyword>
<keyword evidence="4 6" id="KW-1133">Transmembrane helix</keyword>
<evidence type="ECO:0000313" key="8">
    <source>
        <dbReference type="EMBL" id="MFC5360171.1"/>
    </source>
</evidence>
<dbReference type="Gene3D" id="1.20.1250.20">
    <property type="entry name" value="MFS general substrate transporter like domains"/>
    <property type="match status" value="2"/>
</dbReference>
<evidence type="ECO:0000256" key="1">
    <source>
        <dbReference type="ARBA" id="ARBA00004141"/>
    </source>
</evidence>
<dbReference type="EMBL" id="JBHSLC010000122">
    <property type="protein sequence ID" value="MFC5360171.1"/>
    <property type="molecule type" value="Genomic_DNA"/>
</dbReference>
<feature type="transmembrane region" description="Helical" evidence="6">
    <location>
        <begin position="98"/>
        <end position="116"/>
    </location>
</feature>
<dbReference type="SUPFAM" id="SSF103473">
    <property type="entry name" value="MFS general substrate transporter"/>
    <property type="match status" value="1"/>
</dbReference>
<dbReference type="PIRSF" id="PIRSF002808">
    <property type="entry name" value="Hexose_phosphate_transp"/>
    <property type="match status" value="1"/>
</dbReference>
<feature type="transmembrane region" description="Helical" evidence="6">
    <location>
        <begin position="316"/>
        <end position="334"/>
    </location>
</feature>
<gene>
    <name evidence="8" type="ORF">ACFPMG_34785</name>
</gene>
<keyword evidence="9" id="KW-1185">Reference proteome</keyword>
<reference evidence="9" key="1">
    <citation type="journal article" date="2019" name="Int. J. Syst. Evol. Microbiol.">
        <title>The Global Catalogue of Microorganisms (GCM) 10K type strain sequencing project: providing services to taxonomists for standard genome sequencing and annotation.</title>
        <authorList>
            <consortium name="The Broad Institute Genomics Platform"/>
            <consortium name="The Broad Institute Genome Sequencing Center for Infectious Disease"/>
            <person name="Wu L."/>
            <person name="Ma J."/>
        </authorList>
    </citation>
    <scope>NUCLEOTIDE SEQUENCE [LARGE SCALE GENOMIC DNA]</scope>
    <source>
        <strain evidence="9">CCUG 58760</strain>
    </source>
</reference>
<dbReference type="InterPro" id="IPR036259">
    <property type="entry name" value="MFS_trans_sf"/>
</dbReference>
<protein>
    <submittedName>
        <fullName evidence="8">MFS transporter</fullName>
    </submittedName>
</protein>
<evidence type="ECO:0000256" key="2">
    <source>
        <dbReference type="ARBA" id="ARBA00022448"/>
    </source>
</evidence>
<feature type="transmembrane region" description="Helical" evidence="6">
    <location>
        <begin position="374"/>
        <end position="394"/>
    </location>
</feature>
<feature type="transmembrane region" description="Helical" evidence="6">
    <location>
        <begin position="181"/>
        <end position="201"/>
    </location>
</feature>
<dbReference type="InterPro" id="IPR020846">
    <property type="entry name" value="MFS_dom"/>
</dbReference>
<feature type="transmembrane region" description="Helical" evidence="6">
    <location>
        <begin position="253"/>
        <end position="270"/>
    </location>
</feature>
<proteinExistence type="predicted"/>
<dbReference type="PANTHER" id="PTHR43791">
    <property type="entry name" value="PERMEASE-RELATED"/>
    <property type="match status" value="1"/>
</dbReference>
<keyword evidence="5 6" id="KW-0472">Membrane</keyword>
<dbReference type="CDD" id="cd17319">
    <property type="entry name" value="MFS_ExuT_GudP_like"/>
    <property type="match status" value="1"/>
</dbReference>
<dbReference type="RefSeq" id="WP_377000681.1">
    <property type="nucleotide sequence ID" value="NZ_JBHSLC010000122.1"/>
</dbReference>
<feature type="domain" description="Major facilitator superfamily (MFS) profile" evidence="7">
    <location>
        <begin position="26"/>
        <end position="430"/>
    </location>
</feature>
<dbReference type="PROSITE" id="PS50850">
    <property type="entry name" value="MFS"/>
    <property type="match status" value="1"/>
</dbReference>
<dbReference type="PANTHER" id="PTHR43791:SF100">
    <property type="entry name" value="SUGAR TRANSPORTER"/>
    <property type="match status" value="1"/>
</dbReference>
<evidence type="ECO:0000256" key="6">
    <source>
        <dbReference type="SAM" id="Phobius"/>
    </source>
</evidence>
<feature type="transmembrane region" description="Helical" evidence="6">
    <location>
        <begin position="340"/>
        <end position="362"/>
    </location>
</feature>
<evidence type="ECO:0000259" key="7">
    <source>
        <dbReference type="PROSITE" id="PS50850"/>
    </source>
</evidence>
<dbReference type="Pfam" id="PF07690">
    <property type="entry name" value="MFS_1"/>
    <property type="match status" value="1"/>
</dbReference>
<evidence type="ECO:0000256" key="4">
    <source>
        <dbReference type="ARBA" id="ARBA00022989"/>
    </source>
</evidence>
<feature type="transmembrane region" description="Helical" evidence="6">
    <location>
        <begin position="59"/>
        <end position="77"/>
    </location>
</feature>
<name>A0ABW0GHU3_9PROT</name>
<accession>A0ABW0GHU3</accession>
<feature type="transmembrane region" description="Helical" evidence="6">
    <location>
        <begin position="155"/>
        <end position="175"/>
    </location>
</feature>
<feature type="transmembrane region" description="Helical" evidence="6">
    <location>
        <begin position="406"/>
        <end position="427"/>
    </location>
</feature>
<feature type="transmembrane region" description="Helical" evidence="6">
    <location>
        <begin position="122"/>
        <end position="143"/>
    </location>
</feature>
<feature type="transmembrane region" description="Helical" evidence="6">
    <location>
        <begin position="282"/>
        <end position="304"/>
    </location>
</feature>
<feature type="transmembrane region" description="Helical" evidence="6">
    <location>
        <begin position="21"/>
        <end position="39"/>
    </location>
</feature>
<keyword evidence="2" id="KW-0813">Transport</keyword>
<dbReference type="InterPro" id="IPR011701">
    <property type="entry name" value="MFS"/>
</dbReference>
<evidence type="ECO:0000256" key="5">
    <source>
        <dbReference type="ARBA" id="ARBA00023136"/>
    </source>
</evidence>